<name>A0A6B9ZH38_9BACT</name>
<dbReference type="RefSeq" id="WP_162332116.1">
    <property type="nucleotide sequence ID" value="NZ_CP048113.1"/>
</dbReference>
<dbReference type="SUPFAM" id="SSF51197">
    <property type="entry name" value="Clavaminate synthase-like"/>
    <property type="match status" value="1"/>
</dbReference>
<dbReference type="AlphaFoldDB" id="A0A6B9ZH38"/>
<reference evidence="2 3" key="1">
    <citation type="submission" date="2020-01" db="EMBL/GenBank/DDBJ databases">
        <title>Complete genome sequence of Chitinophaga sp. H33E-04 isolated from quinoa roots.</title>
        <authorList>
            <person name="Weon H.-Y."/>
            <person name="Lee S.A."/>
        </authorList>
    </citation>
    <scope>NUCLEOTIDE SEQUENCE [LARGE SCALE GENOMIC DNA]</scope>
    <source>
        <strain evidence="2 3">H33E-04</strain>
    </source>
</reference>
<accession>A0A6B9ZH38</accession>
<dbReference type="EMBL" id="CP048113">
    <property type="protein sequence ID" value="QHS60425.1"/>
    <property type="molecule type" value="Genomic_DNA"/>
</dbReference>
<dbReference type="Gene3D" id="2.60.120.590">
    <property type="entry name" value="Alpha-ketoglutarate-dependent dioxygenase AlkB-like"/>
    <property type="match status" value="1"/>
</dbReference>
<dbReference type="InterPro" id="IPR027450">
    <property type="entry name" value="AlkB-like"/>
</dbReference>
<feature type="domain" description="Alpha-ketoglutarate-dependent dioxygenase AlkB-like" evidence="1">
    <location>
        <begin position="52"/>
        <end position="201"/>
    </location>
</feature>
<sequence>MTNNTAFYKVTPDLPEDLFSQLSALTTFEPVAKGRLGNHLIKVDDKGVPIVRTTTKYNIPAQPFAALHDRIIACINECIKEDAGVDIPAQPFNNALIEVYDATYVKMNYHSDQALDLAEDSYIGVFSCYEHPEVLSPKHIRKLKIRDKVSNEESEMALTHHSVVLFSMATNTKFQHKIILEPAPGSKMLVPDNKWLGITFRVSKTYIQFIGEEPCFSNGMRLELANEEQETDFYKLRGQENRSTDFTYPELTYTLNAADMMIPGGS</sequence>
<evidence type="ECO:0000313" key="3">
    <source>
        <dbReference type="Proteomes" id="UP000476411"/>
    </source>
</evidence>
<proteinExistence type="predicted"/>
<dbReference type="KEGG" id="chih:GWR21_12700"/>
<dbReference type="Pfam" id="PF13532">
    <property type="entry name" value="2OG-FeII_Oxy_2"/>
    <property type="match status" value="1"/>
</dbReference>
<dbReference type="InterPro" id="IPR037151">
    <property type="entry name" value="AlkB-like_sf"/>
</dbReference>
<gene>
    <name evidence="2" type="ORF">GWR21_12700</name>
</gene>
<evidence type="ECO:0000313" key="2">
    <source>
        <dbReference type="EMBL" id="QHS60425.1"/>
    </source>
</evidence>
<organism evidence="2 3">
    <name type="scientific">Chitinophaga agri</name>
    <dbReference type="NCBI Taxonomy" id="2703787"/>
    <lineage>
        <taxon>Bacteria</taxon>
        <taxon>Pseudomonadati</taxon>
        <taxon>Bacteroidota</taxon>
        <taxon>Chitinophagia</taxon>
        <taxon>Chitinophagales</taxon>
        <taxon>Chitinophagaceae</taxon>
        <taxon>Chitinophaga</taxon>
    </lineage>
</organism>
<dbReference type="Proteomes" id="UP000476411">
    <property type="component" value="Chromosome"/>
</dbReference>
<keyword evidence="3" id="KW-1185">Reference proteome</keyword>
<evidence type="ECO:0000259" key="1">
    <source>
        <dbReference type="Pfam" id="PF13532"/>
    </source>
</evidence>
<protein>
    <recommendedName>
        <fullName evidence="1">Alpha-ketoglutarate-dependent dioxygenase AlkB-like domain-containing protein</fullName>
    </recommendedName>
</protein>